<name>A0A075MUD7_9ARCH</name>
<dbReference type="AlphaFoldDB" id="A0A075MUD7"/>
<accession>A0A075MUD7</accession>
<evidence type="ECO:0000313" key="1">
    <source>
        <dbReference type="EMBL" id="AIF82949.1"/>
    </source>
</evidence>
<proteinExistence type="predicted"/>
<dbReference type="STRING" id="1459636.NTE_00873"/>
<sequence>MSPYYNEKDTHDRVVAKLARCLKEKYPLHTIEPNVKYRRKRQGPPLRNGRDYYPDVVDYTDKIAYEVHWKGSRKEESFDWLPEGWKGVNVFIDDMSNPFAIIVRMPGYGFTFVECQRDSDPTSCM</sequence>
<reference evidence="1 2" key="1">
    <citation type="journal article" date="2014" name="PLoS ONE">
        <title>Genome Sequence of Candidatus Nitrososphaera evergladensis from Group I.1b Enriched from Everglades Soil Reveals Novel Genomic Features of the Ammonia-Oxidizing Archaea.</title>
        <authorList>
            <person name="Zhalnina K.V."/>
            <person name="Dias R."/>
            <person name="Leonard M.T."/>
            <person name="Dorr de Quadros P."/>
            <person name="Camargo F.A."/>
            <person name="Drew J.C."/>
            <person name="Farmerie W.G."/>
            <person name="Daroub S.H."/>
            <person name="Triplett E.W."/>
        </authorList>
    </citation>
    <scope>NUCLEOTIDE SEQUENCE [LARGE SCALE GENOMIC DNA]</scope>
    <source>
        <strain evidence="1 2">SR1</strain>
    </source>
</reference>
<dbReference type="KEGG" id="nev:NTE_00873"/>
<dbReference type="HOGENOM" id="CLU_1987511_0_0_2"/>
<dbReference type="EMBL" id="CP007174">
    <property type="protein sequence ID" value="AIF82949.1"/>
    <property type="molecule type" value="Genomic_DNA"/>
</dbReference>
<gene>
    <name evidence="1" type="ORF">NTE_00873</name>
</gene>
<protein>
    <submittedName>
        <fullName evidence="1">Uncharacterized protein</fullName>
    </submittedName>
</protein>
<organism evidence="1 2">
    <name type="scientific">Candidatus Nitrososphaera evergladensis SR1</name>
    <dbReference type="NCBI Taxonomy" id="1459636"/>
    <lineage>
        <taxon>Archaea</taxon>
        <taxon>Nitrososphaerota</taxon>
        <taxon>Nitrososphaeria</taxon>
        <taxon>Nitrososphaerales</taxon>
        <taxon>Nitrososphaeraceae</taxon>
        <taxon>Nitrososphaera</taxon>
    </lineage>
</organism>
<dbReference type="Proteomes" id="UP000028194">
    <property type="component" value="Chromosome"/>
</dbReference>
<evidence type="ECO:0000313" key="2">
    <source>
        <dbReference type="Proteomes" id="UP000028194"/>
    </source>
</evidence>
<keyword evidence="2" id="KW-1185">Reference proteome</keyword>